<organism evidence="2 3">
    <name type="scientific">Aspergillus vadensis (strain CBS 113365 / IMI 142717 / IBT 24658)</name>
    <dbReference type="NCBI Taxonomy" id="1448311"/>
    <lineage>
        <taxon>Eukaryota</taxon>
        <taxon>Fungi</taxon>
        <taxon>Dikarya</taxon>
        <taxon>Ascomycota</taxon>
        <taxon>Pezizomycotina</taxon>
        <taxon>Eurotiomycetes</taxon>
        <taxon>Eurotiomycetidae</taxon>
        <taxon>Eurotiales</taxon>
        <taxon>Aspergillaceae</taxon>
        <taxon>Aspergillus</taxon>
        <taxon>Aspergillus subgen. Circumdati</taxon>
    </lineage>
</organism>
<gene>
    <name evidence="2" type="ORF">BO88DRAFT_400253</name>
</gene>
<dbReference type="Pfam" id="PF13649">
    <property type="entry name" value="Methyltransf_25"/>
    <property type="match status" value="1"/>
</dbReference>
<dbReference type="GO" id="GO:0032259">
    <property type="term" value="P:methylation"/>
    <property type="evidence" value="ECO:0007669"/>
    <property type="project" value="UniProtKB-KW"/>
</dbReference>
<dbReference type="InterPro" id="IPR029063">
    <property type="entry name" value="SAM-dependent_MTases_sf"/>
</dbReference>
<dbReference type="InterPro" id="IPR041698">
    <property type="entry name" value="Methyltransf_25"/>
</dbReference>
<evidence type="ECO:0000313" key="3">
    <source>
        <dbReference type="Proteomes" id="UP000248405"/>
    </source>
</evidence>
<sequence length="291" mass="32609">MPPKISPSSYLTPAFVSRYHLAEKLTGVFVAPLVQHSGILSTPSDNNKKQPLVVFDNACGLGVVSSYLNSTLPEEVKRHWTLTCGDVTELMVEYTKLRSEKEGWVNAEAKVVDAQWTGLDGDRYTHVLSAFAFMMIPNARAAMRECFRILQSGGVLATSTWRTSSWLVIMKEAIEATPWNVKFPTMKEFLALHNEGWDDETFVKARFEEEGFEDVEVTSVQRETSLTVSEFMEVGEGMIPIVTGAFWTPEQREMYEAKAPLVIREYLEEKFGADGVVKMDPVAVLAVGRKP</sequence>
<dbReference type="EMBL" id="KZ821614">
    <property type="protein sequence ID" value="PYH74586.1"/>
    <property type="molecule type" value="Genomic_DNA"/>
</dbReference>
<evidence type="ECO:0000313" key="2">
    <source>
        <dbReference type="EMBL" id="PYH74586.1"/>
    </source>
</evidence>
<accession>A0A319BMP7</accession>
<dbReference type="OrthoDB" id="2013972at2759"/>
<name>A0A319BMP7_ASPVC</name>
<keyword evidence="3" id="KW-1185">Reference proteome</keyword>
<dbReference type="SUPFAM" id="SSF53335">
    <property type="entry name" value="S-adenosyl-L-methionine-dependent methyltransferases"/>
    <property type="match status" value="1"/>
</dbReference>
<evidence type="ECO:0000259" key="1">
    <source>
        <dbReference type="Pfam" id="PF13649"/>
    </source>
</evidence>
<dbReference type="GO" id="GO:0008168">
    <property type="term" value="F:methyltransferase activity"/>
    <property type="evidence" value="ECO:0007669"/>
    <property type="project" value="UniProtKB-KW"/>
</dbReference>
<dbReference type="RefSeq" id="XP_025568380.1">
    <property type="nucleotide sequence ID" value="XM_025705514.1"/>
</dbReference>
<reference evidence="2" key="1">
    <citation type="submission" date="2016-12" db="EMBL/GenBank/DDBJ databases">
        <title>The genomes of Aspergillus section Nigri reveals drivers in fungal speciation.</title>
        <authorList>
            <consortium name="DOE Joint Genome Institute"/>
            <person name="Vesth T.C."/>
            <person name="Nybo J."/>
            <person name="Theobald S."/>
            <person name="Brandl J."/>
            <person name="Frisvad J.C."/>
            <person name="Nielsen K.F."/>
            <person name="Lyhne E.K."/>
            <person name="Kogle M.E."/>
            <person name="Kuo A."/>
            <person name="Riley R."/>
            <person name="Clum A."/>
            <person name="Nolan M."/>
            <person name="Lipzen A."/>
            <person name="Salamov A."/>
            <person name="Henrissat B."/>
            <person name="Wiebenga A."/>
            <person name="De Vries R.P."/>
            <person name="Grigoriev I.V."/>
            <person name="Mortensen U.H."/>
            <person name="Andersen M.R."/>
            <person name="Baker S.E."/>
        </authorList>
    </citation>
    <scope>NUCLEOTIDE SEQUENCE [LARGE SCALE GENOMIC DNA]</scope>
    <source>
        <strain evidence="2">CBS 113365</strain>
    </source>
</reference>
<dbReference type="Proteomes" id="UP000248405">
    <property type="component" value="Unassembled WGS sequence"/>
</dbReference>
<keyword evidence="2" id="KW-0808">Transferase</keyword>
<dbReference type="GeneID" id="37210106"/>
<protein>
    <submittedName>
        <fullName evidence="2">S-adenosyl-L-methionine-dependent methyltransferase</fullName>
    </submittedName>
</protein>
<dbReference type="PANTHER" id="PTHR43591">
    <property type="entry name" value="METHYLTRANSFERASE"/>
    <property type="match status" value="1"/>
</dbReference>
<proteinExistence type="predicted"/>
<dbReference type="Gene3D" id="3.40.50.150">
    <property type="entry name" value="Vaccinia Virus protein VP39"/>
    <property type="match status" value="1"/>
</dbReference>
<keyword evidence="2" id="KW-0489">Methyltransferase</keyword>
<feature type="domain" description="Methyltransferase" evidence="1">
    <location>
        <begin position="54"/>
        <end position="154"/>
    </location>
</feature>
<dbReference type="AlphaFoldDB" id="A0A319BMP7"/>